<evidence type="ECO:0000313" key="5">
    <source>
        <dbReference type="Proteomes" id="UP000198928"/>
    </source>
</evidence>
<feature type="domain" description="Phage tail tape measure protein" evidence="3">
    <location>
        <begin position="120"/>
        <end position="321"/>
    </location>
</feature>
<dbReference type="PANTHER" id="PTHR37813:SF1">
    <property type="entry name" value="FELS-2 PROPHAGE PROTEIN"/>
    <property type="match status" value="1"/>
</dbReference>
<proteinExistence type="predicted"/>
<dbReference type="InterPro" id="IPR010090">
    <property type="entry name" value="Phage_tape_meas"/>
</dbReference>
<keyword evidence="1" id="KW-1188">Viral release from host cell</keyword>
<dbReference type="RefSeq" id="WP_093849894.1">
    <property type="nucleotide sequence ID" value="NZ_FOSG01000008.1"/>
</dbReference>
<dbReference type="EMBL" id="FOSG01000008">
    <property type="protein sequence ID" value="SFK72918.1"/>
    <property type="molecule type" value="Genomic_DNA"/>
</dbReference>
<dbReference type="Proteomes" id="UP000198928">
    <property type="component" value="Unassembled WGS sequence"/>
</dbReference>
<feature type="domain" description="Transglycosylase SLT" evidence="2">
    <location>
        <begin position="997"/>
        <end position="1089"/>
    </location>
</feature>
<evidence type="ECO:0000259" key="3">
    <source>
        <dbReference type="Pfam" id="PF10145"/>
    </source>
</evidence>
<dbReference type="SUPFAM" id="SSF53955">
    <property type="entry name" value="Lysozyme-like"/>
    <property type="match status" value="1"/>
</dbReference>
<dbReference type="CDD" id="cd13402">
    <property type="entry name" value="LT_TF-like"/>
    <property type="match status" value="1"/>
</dbReference>
<sequence length="1215" mass="127994">MPVEVGVGYVSIVPEMRRFASELDRQMSRHSGSVQAAVADPMADAGAAAGDQAGQGVVGGIRGKVKGGMLAVGALAGALLVKGVTDAMAQEKAGDKLAAQLGLSEKESARLGKVSGSVYAKGYGESVEQVNDSLRQLAQNGVVAVNAPKKDLAGLSKAALNLAETFDADVGGSARAAGQLIKTGLAKDGKEAFDLITRGFQSGADKSEDLLDTLNEYSTQFRDLGLTGSQALGLLTQGLKAGARDSDTVADALKEFAIRAKDGSDTTKEGFKAIQLSASEMAQTFAKGGPEAGKALDKVLDKIRAIEDPAKRSEVAIALFGTKAEDLQQSLFALDPSKATDALGKVGGAADRMGDTLHDNASTRIETFKRTLEQGLVNAVGGYVLPALSRVSGFLNRTFGPAWKTATGAVSRLFGAARGSGALAPLSSSLEKVGAGARSAFGPAFQKLGEVTRTTLLPALGRLGKLFREDLGPALSKYFGAAAQTTFGWMSKLGSILVGTVWPAAVKVYSGLASGLGPVFRTLSDLIRERVVPGVQMIGEKLSTLFEKAQPVLAVIGKVAGFLGMLAGKVIGFVVPILLRLAGPVVSFIFNQFGRVIDIVSGVIGAVVSFGRWVGSVASAVGSAFMWLYNSVIKPVWNGIRSAISFAWGIIQPIFEVAVAVVRKSLGIAFQWLYNNVIKPVWSGIRTAISFAWNSVIKPVFDRLSGFVRDTLGPVFGWLRDKVIRPVWDTIRSKISTVWREGIKPIFDRLKGAVGTIGDSFETAKKAVKKAWDGIKDATKKPVNFVLGTVWNDGLLKAWNSIAGWVGLDEHKLKKVKLLERGGTVGTEPGIYNRPTAIVGEGRSQYPEYVIPTDPRYRQRALSLHAAAGTQLLEEGGVIGRVTGVLKKVGGAVLGGIRTAADFLSDPSAAMRRIFNSVLEPLKTIGGGKWGKAIAQVPRMAVGGIKTMVMDWFRDTGGGDGAIGGSIPSGRRRAILMQALAAAGVPPPGVLAQWLAGLNTLITRESGWNPRAINNWDINAKNGVPSQGLAQTIPPTWSAYVPNSLRARGILDPVSNVAAAIRYIVARYGNITRVQQANANAAPKGYASGGRPRPGEVAWVGERGPELLRFGGGQTIYDHRTSLRMARREAEQLGAAVVTGMVGVLPRVATEALARGGAPVPVGGQRPPVDEGALRRGDTLILRVGEREFEAVVDERVDAGLSAVRQRSRAGARRG</sequence>
<organism evidence="4 5">
    <name type="scientific">Streptomyces pini</name>
    <dbReference type="NCBI Taxonomy" id="1520580"/>
    <lineage>
        <taxon>Bacteria</taxon>
        <taxon>Bacillati</taxon>
        <taxon>Actinomycetota</taxon>
        <taxon>Actinomycetes</taxon>
        <taxon>Kitasatosporales</taxon>
        <taxon>Streptomycetaceae</taxon>
        <taxon>Streptomyces</taxon>
    </lineage>
</organism>
<protein>
    <submittedName>
        <fullName evidence="4">Phage-related minor tail protein</fullName>
    </submittedName>
</protein>
<dbReference type="Gene3D" id="1.10.530.10">
    <property type="match status" value="1"/>
</dbReference>
<evidence type="ECO:0000313" key="4">
    <source>
        <dbReference type="EMBL" id="SFK72918.1"/>
    </source>
</evidence>
<dbReference type="Pfam" id="PF01464">
    <property type="entry name" value="SLT"/>
    <property type="match status" value="1"/>
</dbReference>
<dbReference type="Pfam" id="PF10145">
    <property type="entry name" value="PhageMin_Tail"/>
    <property type="match status" value="1"/>
</dbReference>
<dbReference type="PANTHER" id="PTHR37813">
    <property type="entry name" value="FELS-2 PROPHAGE PROTEIN"/>
    <property type="match status" value="1"/>
</dbReference>
<dbReference type="OrthoDB" id="3765294at2"/>
<evidence type="ECO:0000259" key="2">
    <source>
        <dbReference type="Pfam" id="PF01464"/>
    </source>
</evidence>
<dbReference type="InterPro" id="IPR023346">
    <property type="entry name" value="Lysozyme-like_dom_sf"/>
</dbReference>
<evidence type="ECO:0000256" key="1">
    <source>
        <dbReference type="ARBA" id="ARBA00022612"/>
    </source>
</evidence>
<dbReference type="InterPro" id="IPR008258">
    <property type="entry name" value="Transglycosylase_SLT_dom_1"/>
</dbReference>
<dbReference type="AlphaFoldDB" id="A0A1I4BVT3"/>
<gene>
    <name evidence="4" type="ORF">SAMN05192584_108161</name>
</gene>
<keyword evidence="5" id="KW-1185">Reference proteome</keyword>
<accession>A0A1I4BVT3</accession>
<reference evidence="5" key="1">
    <citation type="submission" date="2016-10" db="EMBL/GenBank/DDBJ databases">
        <authorList>
            <person name="Varghese N."/>
            <person name="Submissions S."/>
        </authorList>
    </citation>
    <scope>NUCLEOTIDE SEQUENCE [LARGE SCALE GENOMIC DNA]</scope>
    <source>
        <strain evidence="5">PL19</strain>
    </source>
</reference>
<name>A0A1I4BVT3_9ACTN</name>